<dbReference type="CDD" id="cd00293">
    <property type="entry name" value="USP-like"/>
    <property type="match status" value="1"/>
</dbReference>
<evidence type="ECO:0000313" key="3">
    <source>
        <dbReference type="EMBL" id="QIN78413.1"/>
    </source>
</evidence>
<gene>
    <name evidence="3" type="ORF">GBA65_07605</name>
</gene>
<evidence type="ECO:0000259" key="2">
    <source>
        <dbReference type="Pfam" id="PF00582"/>
    </source>
</evidence>
<dbReference type="AlphaFoldDB" id="A0A6G8PW47"/>
<sequence length="271" mass="28670">MDLAEGGGAALYLLHVARAIPPHVYAEVRPDLYQDLYEQEVEELLFEMAGCVEEAGGRVAGAYLRVGPTVEEILGFGEEVGAGMLVLGSRNLGPFGRLLLGSVSEGVIRSSRIPVLVARGVGQRWPPEQVVVWDGGSDGAKTARALASRLGDLFGTTSLVLPARPEPAVRSAAKTEVRGSPPTETRLVAGDPVEAILDAVRERERSLVIVGDPGPGTTRRARTGDVPISVLRAYGGPLLICPTRPGVEGEKGEVAPMIRRNERVPTNGTGR</sequence>
<dbReference type="EMBL" id="CP045121">
    <property type="protein sequence ID" value="QIN78413.1"/>
    <property type="molecule type" value="Genomic_DNA"/>
</dbReference>
<evidence type="ECO:0000256" key="1">
    <source>
        <dbReference type="ARBA" id="ARBA00008791"/>
    </source>
</evidence>
<comment type="similarity">
    <text evidence="1">Belongs to the universal stress protein A family.</text>
</comment>
<feature type="domain" description="UspA" evidence="2">
    <location>
        <begin position="172"/>
        <end position="241"/>
    </location>
</feature>
<dbReference type="KEGG" id="rmar:GBA65_07605"/>
<dbReference type="Pfam" id="PF00582">
    <property type="entry name" value="Usp"/>
    <property type="match status" value="2"/>
</dbReference>
<dbReference type="RefSeq" id="WP_166396087.1">
    <property type="nucleotide sequence ID" value="NZ_CP045121.1"/>
</dbReference>
<dbReference type="InterPro" id="IPR006015">
    <property type="entry name" value="Universal_stress_UspA"/>
</dbReference>
<keyword evidence="4" id="KW-1185">Reference proteome</keyword>
<proteinExistence type="inferred from homology"/>
<feature type="domain" description="UspA" evidence="2">
    <location>
        <begin position="2"/>
        <end position="119"/>
    </location>
</feature>
<name>A0A6G8PW47_9ACTN</name>
<dbReference type="Gene3D" id="3.40.50.12370">
    <property type="match status" value="1"/>
</dbReference>
<dbReference type="PANTHER" id="PTHR46268:SF6">
    <property type="entry name" value="UNIVERSAL STRESS PROTEIN UP12"/>
    <property type="match status" value="1"/>
</dbReference>
<dbReference type="SUPFAM" id="SSF52402">
    <property type="entry name" value="Adenine nucleotide alpha hydrolases-like"/>
    <property type="match status" value="2"/>
</dbReference>
<organism evidence="3 4">
    <name type="scientific">Rubrobacter marinus</name>
    <dbReference type="NCBI Taxonomy" id="2653852"/>
    <lineage>
        <taxon>Bacteria</taxon>
        <taxon>Bacillati</taxon>
        <taxon>Actinomycetota</taxon>
        <taxon>Rubrobacteria</taxon>
        <taxon>Rubrobacterales</taxon>
        <taxon>Rubrobacteraceae</taxon>
        <taxon>Rubrobacter</taxon>
    </lineage>
</organism>
<protein>
    <recommendedName>
        <fullName evidence="2">UspA domain-containing protein</fullName>
    </recommendedName>
</protein>
<reference evidence="3 4" key="1">
    <citation type="submission" date="2019-10" db="EMBL/GenBank/DDBJ databases">
        <title>Rubrobacter sp nov SCSIO 52915 isolated from a deep-sea sediment in the South China Sea.</title>
        <authorList>
            <person name="Chen R.W."/>
        </authorList>
    </citation>
    <scope>NUCLEOTIDE SEQUENCE [LARGE SCALE GENOMIC DNA]</scope>
    <source>
        <strain evidence="3 4">SCSIO 52915</strain>
    </source>
</reference>
<evidence type="ECO:0000313" key="4">
    <source>
        <dbReference type="Proteomes" id="UP000502706"/>
    </source>
</evidence>
<dbReference type="Proteomes" id="UP000502706">
    <property type="component" value="Chromosome"/>
</dbReference>
<dbReference type="Gene3D" id="3.40.50.620">
    <property type="entry name" value="HUPs"/>
    <property type="match status" value="1"/>
</dbReference>
<dbReference type="InterPro" id="IPR014729">
    <property type="entry name" value="Rossmann-like_a/b/a_fold"/>
</dbReference>
<dbReference type="InterPro" id="IPR006016">
    <property type="entry name" value="UspA"/>
</dbReference>
<dbReference type="PRINTS" id="PR01438">
    <property type="entry name" value="UNVRSLSTRESS"/>
</dbReference>
<dbReference type="PANTHER" id="PTHR46268">
    <property type="entry name" value="STRESS RESPONSE PROTEIN NHAX"/>
    <property type="match status" value="1"/>
</dbReference>
<accession>A0A6G8PW47</accession>